<keyword evidence="2" id="KW-0496">Mitochondrion</keyword>
<feature type="transmembrane region" description="Helical" evidence="1">
    <location>
        <begin position="50"/>
        <end position="73"/>
    </location>
</feature>
<name>A0A1S5UZM6_9BIVA</name>
<gene>
    <name evidence="2" type="primary">nad4l</name>
</gene>
<reference evidence="2" key="1">
    <citation type="submission" date="2016-08" db="EMBL/GenBank/DDBJ databases">
        <title>Pinctada albina mitochondrion, partial genome.</title>
        <authorList>
            <person name="Zhan X."/>
            <person name="Shi Y."/>
            <person name="Gu Z."/>
            <person name="Wang A."/>
        </authorList>
    </citation>
    <scope>NUCLEOTIDE SEQUENCE</scope>
</reference>
<keyword evidence="1" id="KW-0812">Transmembrane</keyword>
<dbReference type="AlphaFoldDB" id="A0A1S5UZM6"/>
<proteinExistence type="predicted"/>
<dbReference type="EMBL" id="KX669228">
    <property type="protein sequence ID" value="AQN67797.1"/>
    <property type="molecule type" value="Genomic_DNA"/>
</dbReference>
<protein>
    <submittedName>
        <fullName evidence="2">NADH dehydrogenase subunit 4L</fullName>
    </submittedName>
</protein>
<sequence>MKLGLLLFCFSIFLVCLEFSGKTLVTLMILELLGVSAAGIYALGGGNTSYLFVIFCLMGMEISMMMSVFVGMVRQKGDTRVMGVNMSKGFRWGR</sequence>
<keyword evidence="1" id="KW-0472">Membrane</keyword>
<organism evidence="2">
    <name type="scientific">Pinctada albina</name>
    <dbReference type="NCBI Taxonomy" id="315487"/>
    <lineage>
        <taxon>Eukaryota</taxon>
        <taxon>Metazoa</taxon>
        <taxon>Spiralia</taxon>
        <taxon>Lophotrochozoa</taxon>
        <taxon>Mollusca</taxon>
        <taxon>Bivalvia</taxon>
        <taxon>Autobranchia</taxon>
        <taxon>Pteriomorphia</taxon>
        <taxon>Pterioida</taxon>
        <taxon>Pterioidea</taxon>
        <taxon>Pteriidae</taxon>
        <taxon>Pinctada</taxon>
    </lineage>
</organism>
<geneLocation type="mitochondrion" evidence="2"/>
<evidence type="ECO:0000313" key="2">
    <source>
        <dbReference type="EMBL" id="AQN67797.1"/>
    </source>
</evidence>
<evidence type="ECO:0000256" key="1">
    <source>
        <dbReference type="SAM" id="Phobius"/>
    </source>
</evidence>
<keyword evidence="1" id="KW-1133">Transmembrane helix</keyword>
<accession>A0A1S5UZM6</accession>